<protein>
    <submittedName>
        <fullName evidence="1">Uncharacterized protein</fullName>
    </submittedName>
</protein>
<sequence>MNDGRSAVDPAKHVGLRQLVHGRRRLSVAAGMVDGPELVETSLADVNSKLTSPVRSVTLSQTMTL</sequence>
<dbReference type="GeneID" id="20815740"/>
<organism evidence="1">
    <name type="scientific">Aphanomyces astaci</name>
    <name type="common">Crayfish plague agent</name>
    <dbReference type="NCBI Taxonomy" id="112090"/>
    <lineage>
        <taxon>Eukaryota</taxon>
        <taxon>Sar</taxon>
        <taxon>Stramenopiles</taxon>
        <taxon>Oomycota</taxon>
        <taxon>Saprolegniomycetes</taxon>
        <taxon>Saprolegniales</taxon>
        <taxon>Verrucalvaceae</taxon>
        <taxon>Aphanomyces</taxon>
    </lineage>
</organism>
<evidence type="ECO:0000313" key="1">
    <source>
        <dbReference type="EMBL" id="ETV71027.1"/>
    </source>
</evidence>
<dbReference type="EMBL" id="KI913163">
    <property type="protein sequence ID" value="ETV71027.1"/>
    <property type="molecule type" value="Genomic_DNA"/>
</dbReference>
<dbReference type="AlphaFoldDB" id="W4FU86"/>
<dbReference type="VEuPathDB" id="FungiDB:H257_13744"/>
<proteinExistence type="predicted"/>
<dbReference type="RefSeq" id="XP_009839690.1">
    <property type="nucleotide sequence ID" value="XM_009841388.1"/>
</dbReference>
<reference evidence="1" key="1">
    <citation type="submission" date="2013-12" db="EMBL/GenBank/DDBJ databases">
        <title>The Genome Sequence of Aphanomyces astaci APO3.</title>
        <authorList>
            <consortium name="The Broad Institute Genomics Platform"/>
            <person name="Russ C."/>
            <person name="Tyler B."/>
            <person name="van West P."/>
            <person name="Dieguez-Uribeondo J."/>
            <person name="Young S.K."/>
            <person name="Zeng Q."/>
            <person name="Gargeya S."/>
            <person name="Fitzgerald M."/>
            <person name="Abouelleil A."/>
            <person name="Alvarado L."/>
            <person name="Chapman S.B."/>
            <person name="Gainer-Dewar J."/>
            <person name="Goldberg J."/>
            <person name="Griggs A."/>
            <person name="Gujja S."/>
            <person name="Hansen M."/>
            <person name="Howarth C."/>
            <person name="Imamovic A."/>
            <person name="Ireland A."/>
            <person name="Larimer J."/>
            <person name="McCowan C."/>
            <person name="Murphy C."/>
            <person name="Pearson M."/>
            <person name="Poon T.W."/>
            <person name="Priest M."/>
            <person name="Roberts A."/>
            <person name="Saif S."/>
            <person name="Shea T."/>
            <person name="Sykes S."/>
            <person name="Wortman J."/>
            <person name="Nusbaum C."/>
            <person name="Birren B."/>
        </authorList>
    </citation>
    <scope>NUCLEOTIDE SEQUENCE [LARGE SCALE GENOMIC DNA]</scope>
    <source>
        <strain evidence="1">APO3</strain>
    </source>
</reference>
<name>W4FU86_APHAT</name>
<gene>
    <name evidence="1" type="ORF">H257_13744</name>
</gene>
<accession>W4FU86</accession>